<protein>
    <recommendedName>
        <fullName evidence="4">DUF2815 domain-containing protein</fullName>
    </recommendedName>
</protein>
<reference evidence="2" key="1">
    <citation type="submission" date="2021-05" db="EMBL/GenBank/DDBJ databases">
        <authorList>
            <person name="Sun Q."/>
            <person name="Inoue M."/>
        </authorList>
    </citation>
    <scope>NUCLEOTIDE SEQUENCE</scope>
    <source>
        <strain evidence="2">VKM B-3255</strain>
    </source>
</reference>
<feature type="region of interest" description="Disordered" evidence="1">
    <location>
        <begin position="182"/>
        <end position="211"/>
    </location>
</feature>
<evidence type="ECO:0008006" key="4">
    <source>
        <dbReference type="Google" id="ProtNLM"/>
    </source>
</evidence>
<feature type="compositionally biased region" description="Pro residues" evidence="1">
    <location>
        <begin position="193"/>
        <end position="204"/>
    </location>
</feature>
<keyword evidence="3" id="KW-1185">Reference proteome</keyword>
<dbReference type="EMBL" id="JAHCQH010000016">
    <property type="protein sequence ID" value="MBS9477723.1"/>
    <property type="molecule type" value="Genomic_DNA"/>
</dbReference>
<dbReference type="Proteomes" id="UP001166585">
    <property type="component" value="Unassembled WGS sequence"/>
</dbReference>
<evidence type="ECO:0000313" key="3">
    <source>
        <dbReference type="Proteomes" id="UP001166585"/>
    </source>
</evidence>
<organism evidence="2 3">
    <name type="scientific">Ancylobacter radicis</name>
    <dbReference type="NCBI Taxonomy" id="2836179"/>
    <lineage>
        <taxon>Bacteria</taxon>
        <taxon>Pseudomonadati</taxon>
        <taxon>Pseudomonadota</taxon>
        <taxon>Alphaproteobacteria</taxon>
        <taxon>Hyphomicrobiales</taxon>
        <taxon>Xanthobacteraceae</taxon>
        <taxon>Ancylobacter</taxon>
    </lineage>
</organism>
<gene>
    <name evidence="2" type="ORF">KIP89_11440</name>
</gene>
<sequence length="211" mass="22922">MALNIGASGIIRPYVKYNAKSDKWFIRAEGGGDLEIARPTFLLDLANIRTGWLRFQEGQAPERLIDPALDKVAPTPGEGFKRGFVVMAFSPKFFGGAVEMASASIHVSNAIRDVYAVFEEQSGRTENRGKVPVIACTGADAMKDKYGTNYRPKLELTKWVDRPAEFPDASAVEESEVWKGNAAAASKPAPVAHVPPPAAKPAPQPVYETDF</sequence>
<comment type="caution">
    <text evidence="2">The sequence shown here is derived from an EMBL/GenBank/DDBJ whole genome shotgun (WGS) entry which is preliminary data.</text>
</comment>
<feature type="compositionally biased region" description="Low complexity" evidence="1">
    <location>
        <begin position="182"/>
        <end position="192"/>
    </location>
</feature>
<dbReference type="RefSeq" id="WP_213755568.1">
    <property type="nucleotide sequence ID" value="NZ_JAHCQH010000016.1"/>
</dbReference>
<proteinExistence type="predicted"/>
<evidence type="ECO:0000256" key="1">
    <source>
        <dbReference type="SAM" id="MobiDB-lite"/>
    </source>
</evidence>
<accession>A0ABS5R7S4</accession>
<name>A0ABS5R7S4_9HYPH</name>
<evidence type="ECO:0000313" key="2">
    <source>
        <dbReference type="EMBL" id="MBS9477723.1"/>
    </source>
</evidence>